<evidence type="ECO:0000313" key="1">
    <source>
        <dbReference type="EMBL" id="KAJ9107126.1"/>
    </source>
</evidence>
<proteinExistence type="predicted"/>
<gene>
    <name evidence="1" type="ORF">QFC19_002786</name>
</gene>
<name>A0ACC2W8D3_9TREE</name>
<protein>
    <submittedName>
        <fullName evidence="1">Uncharacterized protein</fullName>
    </submittedName>
</protein>
<sequence length="231" mass="27678">MFRRPPSSDERYHYGDFDAFAFAASKLERPHRLRRPHQLKDHDIRQDEWAYFIDVLSREAFRHRHTHRSSPLAQLQPRLTKDVQELLRAWQHGYFGPRAVQVYVSENGKKVYDHGYGVPFHRAAMSMYDGRSMYTDTPTRRRGTYSDGDEGSSDESDEYDPREEARFSARERAHRREKRRRRARKRREERHAARHVLASGEWEVHFEYTAPTVFGAKPLRYGEKLRYERPL</sequence>
<dbReference type="Proteomes" id="UP001241377">
    <property type="component" value="Unassembled WGS sequence"/>
</dbReference>
<dbReference type="EMBL" id="JASBWR010000025">
    <property type="protein sequence ID" value="KAJ9107126.1"/>
    <property type="molecule type" value="Genomic_DNA"/>
</dbReference>
<accession>A0ACC2W8D3</accession>
<comment type="caution">
    <text evidence="1">The sequence shown here is derived from an EMBL/GenBank/DDBJ whole genome shotgun (WGS) entry which is preliminary data.</text>
</comment>
<evidence type="ECO:0000313" key="2">
    <source>
        <dbReference type="Proteomes" id="UP001241377"/>
    </source>
</evidence>
<reference evidence="1" key="1">
    <citation type="submission" date="2023-04" db="EMBL/GenBank/DDBJ databases">
        <title>Draft Genome sequencing of Naganishia species isolated from polar environments using Oxford Nanopore Technology.</title>
        <authorList>
            <person name="Leo P."/>
            <person name="Venkateswaran K."/>
        </authorList>
    </citation>
    <scope>NUCLEOTIDE SEQUENCE</scope>
    <source>
        <strain evidence="1">MNA-CCFEE 5261</strain>
    </source>
</reference>
<organism evidence="1 2">
    <name type="scientific">Naganishia cerealis</name>
    <dbReference type="NCBI Taxonomy" id="610337"/>
    <lineage>
        <taxon>Eukaryota</taxon>
        <taxon>Fungi</taxon>
        <taxon>Dikarya</taxon>
        <taxon>Basidiomycota</taxon>
        <taxon>Agaricomycotina</taxon>
        <taxon>Tremellomycetes</taxon>
        <taxon>Filobasidiales</taxon>
        <taxon>Filobasidiaceae</taxon>
        <taxon>Naganishia</taxon>
    </lineage>
</organism>
<keyword evidence="2" id="KW-1185">Reference proteome</keyword>